<accession>A0A1T4WZZ1</accession>
<evidence type="ECO:0000313" key="3">
    <source>
        <dbReference type="Proteomes" id="UP000190286"/>
    </source>
</evidence>
<keyword evidence="1" id="KW-1133">Transmembrane helix</keyword>
<dbReference type="Pfam" id="PF13630">
    <property type="entry name" value="SdpI"/>
    <property type="match status" value="1"/>
</dbReference>
<keyword evidence="1" id="KW-0812">Transmembrane</keyword>
<organism evidence="2 3">
    <name type="scientific">Gemmiger formicilis</name>
    <dbReference type="NCBI Taxonomy" id="745368"/>
    <lineage>
        <taxon>Bacteria</taxon>
        <taxon>Bacillati</taxon>
        <taxon>Bacillota</taxon>
        <taxon>Clostridia</taxon>
        <taxon>Eubacteriales</taxon>
        <taxon>Gemmiger</taxon>
    </lineage>
</organism>
<evidence type="ECO:0000256" key="1">
    <source>
        <dbReference type="SAM" id="Phobius"/>
    </source>
</evidence>
<dbReference type="InterPro" id="IPR025962">
    <property type="entry name" value="SdpI/YhfL"/>
</dbReference>
<feature type="transmembrane region" description="Helical" evidence="1">
    <location>
        <begin position="21"/>
        <end position="38"/>
    </location>
</feature>
<reference evidence="2 3" key="1">
    <citation type="submission" date="2017-02" db="EMBL/GenBank/DDBJ databases">
        <authorList>
            <person name="Peterson S.W."/>
        </authorList>
    </citation>
    <scope>NUCLEOTIDE SEQUENCE [LARGE SCALE GENOMIC DNA]</scope>
    <source>
        <strain evidence="2 3">ATCC 27749</strain>
    </source>
</reference>
<sequence length="81" mass="9267">MKNMDTWKFAHDYCGKLWWKVGWVTTIASALIHIPLYHSDENTIGIAGLILVAIQCFIMVASIYPTEKALKKHFNDDGTRK</sequence>
<dbReference type="RefSeq" id="WP_420896759.1">
    <property type="nucleotide sequence ID" value="NZ_FUYF01000005.1"/>
</dbReference>
<protein>
    <submittedName>
        <fullName evidence="2">SdpI/YhfL protein family protein</fullName>
    </submittedName>
</protein>
<feature type="transmembrane region" description="Helical" evidence="1">
    <location>
        <begin position="44"/>
        <end position="64"/>
    </location>
</feature>
<dbReference type="STRING" id="745368.SAMN02745178_01249"/>
<dbReference type="GeneID" id="93337725"/>
<dbReference type="EMBL" id="FUYF01000005">
    <property type="protein sequence ID" value="SKA82963.1"/>
    <property type="molecule type" value="Genomic_DNA"/>
</dbReference>
<proteinExistence type="predicted"/>
<keyword evidence="1" id="KW-0472">Membrane</keyword>
<keyword evidence="3" id="KW-1185">Reference proteome</keyword>
<evidence type="ECO:0000313" key="2">
    <source>
        <dbReference type="EMBL" id="SKA82963.1"/>
    </source>
</evidence>
<name>A0A1T4WZZ1_9FIRM</name>
<gene>
    <name evidence="2" type="ORF">SAMN02745178_01249</name>
</gene>
<dbReference type="AlphaFoldDB" id="A0A1T4WZZ1"/>
<dbReference type="Proteomes" id="UP000190286">
    <property type="component" value="Unassembled WGS sequence"/>
</dbReference>